<reference evidence="2 3" key="2">
    <citation type="submission" date="2020-08" db="EMBL/GenBank/DDBJ databases">
        <authorList>
            <person name="Ueki A."/>
            <person name="Tonouchi A."/>
        </authorList>
    </citation>
    <scope>NUCLEOTIDE SEQUENCE [LARGE SCALE GENOMIC DNA]</scope>
    <source>
        <strain evidence="2 3">CTTW</strain>
    </source>
</reference>
<sequence>MENNNKNLPQINLVSVVLDSNDIQTLTNFYIHLLGWEKEFEEPGIWSSIVSPSKGTRISFQSNEDYVPPVWPEEPGKQQQMLHLDFSVGGKENLEAAIAHAIACGAVKADNQYSEDWVVLFDPAGHPFCFA</sequence>
<keyword evidence="2" id="KW-0560">Oxidoreductase</keyword>
<dbReference type="KEGG" id="acht:bsdcttw_25750"/>
<feature type="domain" description="Glyoxalase-like" evidence="1">
    <location>
        <begin position="15"/>
        <end position="130"/>
    </location>
</feature>
<dbReference type="SUPFAM" id="SSF54593">
    <property type="entry name" value="Glyoxalase/Bleomycin resistance protein/Dihydroxybiphenyl dioxygenase"/>
    <property type="match status" value="1"/>
</dbReference>
<evidence type="ECO:0000259" key="1">
    <source>
        <dbReference type="Pfam" id="PF18029"/>
    </source>
</evidence>
<dbReference type="Gene3D" id="3.10.180.10">
    <property type="entry name" value="2,3-Dihydroxybiphenyl 1,2-Dioxygenase, domain 1"/>
    <property type="match status" value="1"/>
</dbReference>
<proteinExistence type="predicted"/>
<reference evidence="2 3" key="1">
    <citation type="submission" date="2020-08" db="EMBL/GenBank/DDBJ databases">
        <title>Draft genome sequencing of an Anaerocolumna strain isolated from anoxic soil subjected to BSD treatment.</title>
        <authorList>
            <person name="Uek A."/>
            <person name="Tonouchi A."/>
        </authorList>
    </citation>
    <scope>NUCLEOTIDE SEQUENCE [LARGE SCALE GENOMIC DNA]</scope>
    <source>
        <strain evidence="2 3">CTTW</strain>
    </source>
</reference>
<dbReference type="PANTHER" id="PTHR35908:SF1">
    <property type="entry name" value="CONSERVED PROTEIN"/>
    <property type="match status" value="1"/>
</dbReference>
<gene>
    <name evidence="2" type="ORF">bsdcttw_25750</name>
</gene>
<dbReference type="Pfam" id="PF18029">
    <property type="entry name" value="Glyoxalase_6"/>
    <property type="match status" value="1"/>
</dbReference>
<dbReference type="CDD" id="cd06587">
    <property type="entry name" value="VOC"/>
    <property type="match status" value="1"/>
</dbReference>
<dbReference type="AlphaFoldDB" id="A0A7I8DQE6"/>
<dbReference type="RefSeq" id="WP_185255295.1">
    <property type="nucleotide sequence ID" value="NZ_AP023368.1"/>
</dbReference>
<dbReference type="PANTHER" id="PTHR35908">
    <property type="entry name" value="HYPOTHETICAL FUSION PROTEIN"/>
    <property type="match status" value="1"/>
</dbReference>
<dbReference type="EMBL" id="AP023368">
    <property type="protein sequence ID" value="BCJ99534.1"/>
    <property type="molecule type" value="Genomic_DNA"/>
</dbReference>
<accession>A0A7I8DQE6</accession>
<evidence type="ECO:0000313" key="2">
    <source>
        <dbReference type="EMBL" id="BCJ99534.1"/>
    </source>
</evidence>
<protein>
    <submittedName>
        <fullName evidence="2">Glyoxalase/bleomycin resistance/dioxygenase family protein</fullName>
    </submittedName>
</protein>
<keyword evidence="3" id="KW-1185">Reference proteome</keyword>
<dbReference type="InterPro" id="IPR041581">
    <property type="entry name" value="Glyoxalase_6"/>
</dbReference>
<evidence type="ECO:0000313" key="3">
    <source>
        <dbReference type="Proteomes" id="UP000515703"/>
    </source>
</evidence>
<keyword evidence="2" id="KW-0223">Dioxygenase</keyword>
<organism evidence="2 3">
    <name type="scientific">Anaerocolumna chitinilytica</name>
    <dbReference type="NCBI Taxonomy" id="1727145"/>
    <lineage>
        <taxon>Bacteria</taxon>
        <taxon>Bacillati</taxon>
        <taxon>Bacillota</taxon>
        <taxon>Clostridia</taxon>
        <taxon>Lachnospirales</taxon>
        <taxon>Lachnospiraceae</taxon>
        <taxon>Anaerocolumna</taxon>
    </lineage>
</organism>
<name>A0A7I8DQE6_9FIRM</name>
<dbReference type="InterPro" id="IPR029068">
    <property type="entry name" value="Glyas_Bleomycin-R_OHBP_Dase"/>
</dbReference>
<dbReference type="GO" id="GO:0051213">
    <property type="term" value="F:dioxygenase activity"/>
    <property type="evidence" value="ECO:0007669"/>
    <property type="project" value="UniProtKB-KW"/>
</dbReference>
<dbReference type="Proteomes" id="UP000515703">
    <property type="component" value="Chromosome"/>
</dbReference>